<evidence type="ECO:0000313" key="1">
    <source>
        <dbReference type="EMBL" id="BAH93757.1"/>
    </source>
</evidence>
<sequence length="144" mass="16079">MVEVVIRLSTFFWPVKDDMNDFVAWAIRLGKAHCLTSCSISSSSMARRLHLSMIWLHSSDVRFSFFLQRRSEASVTRGHLLDISRAASILMCAISSLSMPSSSLNFHLCLSMKKVEILLTASLTTAEATTSDIRMFLSITLACL</sequence>
<accession>A0A0P0X2A8</accession>
<evidence type="ECO:0000313" key="2">
    <source>
        <dbReference type="Proteomes" id="UP000000763"/>
    </source>
</evidence>
<name>A0A0P0X2A8_ORYSJ</name>
<organism evidence="1 2">
    <name type="scientific">Oryza sativa subsp. japonica</name>
    <name type="common">Rice</name>
    <dbReference type="NCBI Taxonomy" id="39947"/>
    <lineage>
        <taxon>Eukaryota</taxon>
        <taxon>Viridiplantae</taxon>
        <taxon>Streptophyta</taxon>
        <taxon>Embryophyta</taxon>
        <taxon>Tracheophyta</taxon>
        <taxon>Spermatophyta</taxon>
        <taxon>Magnoliopsida</taxon>
        <taxon>Liliopsida</taxon>
        <taxon>Poales</taxon>
        <taxon>Poaceae</taxon>
        <taxon>BOP clade</taxon>
        <taxon>Oryzoideae</taxon>
        <taxon>Oryzeae</taxon>
        <taxon>Oryzinae</taxon>
        <taxon>Oryza</taxon>
        <taxon>Oryza sativa</taxon>
    </lineage>
</organism>
<proteinExistence type="predicted"/>
<protein>
    <submittedName>
        <fullName evidence="1">Os07g0121750 protein</fullName>
    </submittedName>
</protein>
<dbReference type="OMA" id="MNDFVAW"/>
<dbReference type="Proteomes" id="UP000000763">
    <property type="component" value="Chromosome 7"/>
</dbReference>
<reference evidence="1 2" key="1">
    <citation type="journal article" date="2005" name="Nature">
        <title>The map-based sequence of the rice genome.</title>
        <authorList>
            <consortium name="International rice genome sequencing project (IRGSP)"/>
            <person name="Matsumoto T."/>
            <person name="Wu J."/>
            <person name="Kanamori H."/>
            <person name="Katayose Y."/>
            <person name="Fujisawa M."/>
            <person name="Namiki N."/>
            <person name="Mizuno H."/>
            <person name="Yamamoto K."/>
            <person name="Antonio B.A."/>
            <person name="Baba T."/>
            <person name="Sakata K."/>
            <person name="Nagamura Y."/>
            <person name="Aoki H."/>
            <person name="Arikawa K."/>
            <person name="Arita K."/>
            <person name="Bito T."/>
            <person name="Chiden Y."/>
            <person name="Fujitsuka N."/>
            <person name="Fukunaka R."/>
            <person name="Hamada M."/>
            <person name="Harada C."/>
            <person name="Hayashi A."/>
            <person name="Hijishita S."/>
            <person name="Honda M."/>
            <person name="Hosokawa S."/>
            <person name="Ichikawa Y."/>
            <person name="Idonuma A."/>
            <person name="Iijima M."/>
            <person name="Ikeda M."/>
            <person name="Ikeno M."/>
            <person name="Ito K."/>
            <person name="Ito S."/>
            <person name="Ito T."/>
            <person name="Ito Y."/>
            <person name="Ito Y."/>
            <person name="Iwabuchi A."/>
            <person name="Kamiya K."/>
            <person name="Karasawa W."/>
            <person name="Kurita K."/>
            <person name="Katagiri S."/>
            <person name="Kikuta A."/>
            <person name="Kobayashi H."/>
            <person name="Kobayashi N."/>
            <person name="Machita K."/>
            <person name="Maehara T."/>
            <person name="Masukawa M."/>
            <person name="Mizubayashi T."/>
            <person name="Mukai Y."/>
            <person name="Nagasaki H."/>
            <person name="Nagata Y."/>
            <person name="Naito S."/>
            <person name="Nakashima M."/>
            <person name="Nakama Y."/>
            <person name="Nakamichi Y."/>
            <person name="Nakamura M."/>
            <person name="Meguro A."/>
            <person name="Negishi M."/>
            <person name="Ohta I."/>
            <person name="Ohta T."/>
            <person name="Okamoto M."/>
            <person name="Ono N."/>
            <person name="Saji S."/>
            <person name="Sakaguchi M."/>
            <person name="Sakai K."/>
            <person name="Shibata M."/>
            <person name="Shimokawa T."/>
            <person name="Song J."/>
            <person name="Takazaki Y."/>
            <person name="Terasawa K."/>
            <person name="Tsugane M."/>
            <person name="Tsuji K."/>
            <person name="Ueda S."/>
            <person name="Waki K."/>
            <person name="Yamagata H."/>
            <person name="Yamamoto M."/>
            <person name="Yamamoto S."/>
            <person name="Yamane H."/>
            <person name="Yoshiki S."/>
            <person name="Yoshihara R."/>
            <person name="Yukawa K."/>
            <person name="Zhong H."/>
            <person name="Yano M."/>
            <person name="Yuan Q."/>
            <person name="Ouyang S."/>
            <person name="Liu J."/>
            <person name="Jones K.M."/>
            <person name="Gansberger K."/>
            <person name="Moffat K."/>
            <person name="Hill J."/>
            <person name="Bera J."/>
            <person name="Fadrosh D."/>
            <person name="Jin S."/>
            <person name="Johri S."/>
            <person name="Kim M."/>
            <person name="Overton L."/>
            <person name="Reardon M."/>
            <person name="Tsitrin T."/>
            <person name="Vuong H."/>
            <person name="Weaver B."/>
            <person name="Ciecko A."/>
            <person name="Tallon L."/>
            <person name="Jackson J."/>
            <person name="Pai G."/>
            <person name="Aken S.V."/>
            <person name="Utterback T."/>
            <person name="Reidmuller S."/>
            <person name="Feldblyum T."/>
            <person name="Hsiao J."/>
            <person name="Zismann V."/>
            <person name="Iobst S."/>
            <person name="de Vazeille A.R."/>
            <person name="Buell C.R."/>
            <person name="Ying K."/>
            <person name="Li Y."/>
            <person name="Lu T."/>
            <person name="Huang Y."/>
            <person name="Zhao Q."/>
            <person name="Feng Q."/>
            <person name="Zhang L."/>
            <person name="Zhu J."/>
            <person name="Weng Q."/>
            <person name="Mu J."/>
            <person name="Lu Y."/>
            <person name="Fan D."/>
            <person name="Liu Y."/>
            <person name="Guan J."/>
            <person name="Zhang Y."/>
            <person name="Yu S."/>
            <person name="Liu X."/>
            <person name="Zhang Y."/>
            <person name="Hong G."/>
            <person name="Han B."/>
            <person name="Choisne N."/>
            <person name="Demange N."/>
            <person name="Orjeda G."/>
            <person name="Samain S."/>
            <person name="Cattolico L."/>
            <person name="Pelletier E."/>
            <person name="Couloux A."/>
            <person name="Segurens B."/>
            <person name="Wincker P."/>
            <person name="D'Hont A."/>
            <person name="Scarpelli C."/>
            <person name="Weissenbach J."/>
            <person name="Salanoubat M."/>
            <person name="Quetier F."/>
            <person name="Yu Y."/>
            <person name="Kim H.R."/>
            <person name="Rambo T."/>
            <person name="Currie J."/>
            <person name="Collura K."/>
            <person name="Luo M."/>
            <person name="Yang T."/>
            <person name="Ammiraju J.S.S."/>
            <person name="Engler F."/>
            <person name="Soderlund C."/>
            <person name="Wing R.A."/>
            <person name="Palmer L.E."/>
            <person name="de la Bastide M."/>
            <person name="Spiegel L."/>
            <person name="Nascimento L."/>
            <person name="Zutavern T."/>
            <person name="O'Shaughnessy A."/>
            <person name="Dike S."/>
            <person name="Dedhia N."/>
            <person name="Preston R."/>
            <person name="Balija V."/>
            <person name="McCombie W.R."/>
            <person name="Chow T."/>
            <person name="Chen H."/>
            <person name="Chung M."/>
            <person name="Chen C."/>
            <person name="Shaw J."/>
            <person name="Wu H."/>
            <person name="Hsiao K."/>
            <person name="Chao Y."/>
            <person name="Chu M."/>
            <person name="Cheng C."/>
            <person name="Hour A."/>
            <person name="Lee P."/>
            <person name="Lin S."/>
            <person name="Lin Y."/>
            <person name="Liou J."/>
            <person name="Liu S."/>
            <person name="Hsing Y."/>
            <person name="Raghuvanshi S."/>
            <person name="Mohanty A."/>
            <person name="Bharti A.K."/>
            <person name="Gaur A."/>
            <person name="Gupta V."/>
            <person name="Kumar D."/>
            <person name="Ravi V."/>
            <person name="Vij S."/>
            <person name="Kapur A."/>
            <person name="Khurana P."/>
            <person name="Khurana P."/>
            <person name="Khurana J.P."/>
            <person name="Tyagi A.K."/>
            <person name="Gaikwad K."/>
            <person name="Singh A."/>
            <person name="Dalal V."/>
            <person name="Srivastava S."/>
            <person name="Dixit A."/>
            <person name="Pal A.K."/>
            <person name="Ghazi I.A."/>
            <person name="Yadav M."/>
            <person name="Pandit A."/>
            <person name="Bhargava A."/>
            <person name="Sureshbabu K."/>
            <person name="Batra K."/>
            <person name="Sharma T.R."/>
            <person name="Mohapatra T."/>
            <person name="Singh N.K."/>
            <person name="Messing J."/>
            <person name="Nelson A.B."/>
            <person name="Fuks G."/>
            <person name="Kavchok S."/>
            <person name="Keizer G."/>
            <person name="Linton E."/>
            <person name="Llaca V."/>
            <person name="Song R."/>
            <person name="Tanyolac B."/>
            <person name="Young S."/>
            <person name="Ho-Il K."/>
            <person name="Hahn J.H."/>
            <person name="Sangsakoo G."/>
            <person name="Vanavichit A."/>
            <person name="de Mattos Luiz.A.T."/>
            <person name="Zimmer P.D."/>
            <person name="Malone G."/>
            <person name="Dellagostin O."/>
            <person name="de Oliveira A.C."/>
            <person name="Bevan M."/>
            <person name="Bancroft I."/>
            <person name="Minx P."/>
            <person name="Cordum H."/>
            <person name="Wilson R."/>
            <person name="Cheng Z."/>
            <person name="Jin W."/>
            <person name="Jiang J."/>
            <person name="Leong S.A."/>
            <person name="Iwama H."/>
            <person name="Gojobori T."/>
            <person name="Itoh T."/>
            <person name="Niimura Y."/>
            <person name="Fujii Y."/>
            <person name="Habara T."/>
            <person name="Sakai H."/>
            <person name="Sato Y."/>
            <person name="Wilson G."/>
            <person name="Kumar K."/>
            <person name="McCouch S."/>
            <person name="Juretic N."/>
            <person name="Hoen D."/>
            <person name="Wright S."/>
            <person name="Bruskiewich R."/>
            <person name="Bureau T."/>
            <person name="Miyao A."/>
            <person name="Hirochika H."/>
            <person name="Nishikawa T."/>
            <person name="Kadowaki K."/>
            <person name="Sugiura M."/>
            <person name="Burr B."/>
            <person name="Sasaki T."/>
        </authorList>
    </citation>
    <scope>NUCLEOTIDE SEQUENCE [LARGE SCALE GENOMIC DNA]</scope>
    <source>
        <strain evidence="2">cv. Nipponbare</strain>
    </source>
</reference>
<dbReference type="Gramene" id="Os07t0121750-01">
    <property type="protein sequence ID" value="Os07t0121750-01"/>
    <property type="gene ID" value="Os07g0121750"/>
</dbReference>
<reference evidence="2" key="2">
    <citation type="journal article" date="2008" name="Nucleic Acids Res.">
        <title>The rice annotation project database (RAP-DB): 2008 update.</title>
        <authorList>
            <consortium name="The rice annotation project (RAP)"/>
        </authorList>
    </citation>
    <scope>GENOME REANNOTATION</scope>
    <source>
        <strain evidence="2">cv. Nipponbare</strain>
    </source>
</reference>
<dbReference type="KEGG" id="dosa:Os07g0121750"/>
<gene>
    <name evidence="1" type="ordered locus">Os07g0121750</name>
</gene>
<dbReference type="EMBL" id="AP008213">
    <property type="protein sequence ID" value="BAH93757.1"/>
    <property type="molecule type" value="Genomic_DNA"/>
</dbReference>
<dbReference type="AlphaFoldDB" id="A0A0P0X2A8"/>